<evidence type="ECO:0000313" key="3">
    <source>
        <dbReference type="Proteomes" id="UP000179807"/>
    </source>
</evidence>
<organism evidence="2 3">
    <name type="scientific">Tritrichomonas foetus</name>
    <dbReference type="NCBI Taxonomy" id="1144522"/>
    <lineage>
        <taxon>Eukaryota</taxon>
        <taxon>Metamonada</taxon>
        <taxon>Parabasalia</taxon>
        <taxon>Tritrichomonadida</taxon>
        <taxon>Tritrichomonadidae</taxon>
        <taxon>Tritrichomonas</taxon>
    </lineage>
</organism>
<dbReference type="Proteomes" id="UP000179807">
    <property type="component" value="Unassembled WGS sequence"/>
</dbReference>
<sequence length="349" mass="41416">MDRRVEILQYKIQQQLTLQSDEVERLSNLMISLKAGISTARDRLQSLERDIKNKRELRKGALKRLRSSHEAAISKYIISHHQTLKELTESQEKEIEEIQRDFSQALAELTDDKRYIENEQFYTIQKSIDEAKTKLGTIMTMTDTVTNTPPDPADTTMIEIQNQRIDELRKMILSKNKERGEMLKQSKRQLVICVEALEELEHNHEMNISHYHNNLNKIDAKYKSDTSKLKEQHISRMDILKQRLNEARTRAKATQRSYERLENKNREALTMNLRQIELVKATTIPPPKLQNNKEDEEKLRELRIRYKELRKGFEQKEENLHSMREANESMKREIARLQFQQRYGNRSTV</sequence>
<evidence type="ECO:0000256" key="1">
    <source>
        <dbReference type="SAM" id="Coils"/>
    </source>
</evidence>
<keyword evidence="3" id="KW-1185">Reference proteome</keyword>
<gene>
    <name evidence="2" type="ORF">TRFO_17523</name>
</gene>
<keyword evidence="1" id="KW-0175">Coiled coil</keyword>
<protein>
    <submittedName>
        <fullName evidence="2">Uncharacterized protein</fullName>
    </submittedName>
</protein>
<dbReference type="RefSeq" id="XP_068365813.1">
    <property type="nucleotide sequence ID" value="XM_068499636.1"/>
</dbReference>
<dbReference type="EMBL" id="MLAK01000559">
    <property type="protein sequence ID" value="OHT12677.1"/>
    <property type="molecule type" value="Genomic_DNA"/>
</dbReference>
<feature type="coiled-coil region" evidence="1">
    <location>
        <begin position="30"/>
        <end position="108"/>
    </location>
</feature>
<proteinExistence type="predicted"/>
<name>A0A1J4KT63_9EUKA</name>
<evidence type="ECO:0000313" key="2">
    <source>
        <dbReference type="EMBL" id="OHT12677.1"/>
    </source>
</evidence>
<dbReference type="AlphaFoldDB" id="A0A1J4KT63"/>
<reference evidence="2" key="1">
    <citation type="submission" date="2016-10" db="EMBL/GenBank/DDBJ databases">
        <authorList>
            <person name="Benchimol M."/>
            <person name="Almeida L.G."/>
            <person name="Vasconcelos A.T."/>
            <person name="Perreira-Neves A."/>
            <person name="Rosa I.A."/>
            <person name="Tasca T."/>
            <person name="Bogo M.R."/>
            <person name="de Souza W."/>
        </authorList>
    </citation>
    <scope>NUCLEOTIDE SEQUENCE [LARGE SCALE GENOMIC DNA]</scope>
    <source>
        <strain evidence="2">K</strain>
    </source>
</reference>
<dbReference type="GeneID" id="94834340"/>
<feature type="coiled-coil region" evidence="1">
    <location>
        <begin position="230"/>
        <end position="340"/>
    </location>
</feature>
<feature type="coiled-coil region" evidence="1">
    <location>
        <begin position="158"/>
        <end position="203"/>
    </location>
</feature>
<dbReference type="VEuPathDB" id="TrichDB:TRFO_17523"/>
<comment type="caution">
    <text evidence="2">The sequence shown here is derived from an EMBL/GenBank/DDBJ whole genome shotgun (WGS) entry which is preliminary data.</text>
</comment>
<accession>A0A1J4KT63</accession>